<dbReference type="InterPro" id="IPR011990">
    <property type="entry name" value="TPR-like_helical_dom_sf"/>
</dbReference>
<dbReference type="Pfam" id="PF07980">
    <property type="entry name" value="SusD_RagB"/>
    <property type="match status" value="1"/>
</dbReference>
<dbReference type="PROSITE" id="PS51257">
    <property type="entry name" value="PROKAR_LIPOPROTEIN"/>
    <property type="match status" value="1"/>
</dbReference>
<organism evidence="8 9">
    <name type="scientific">Bacteroides caecimuris</name>
    <dbReference type="NCBI Taxonomy" id="1796613"/>
    <lineage>
        <taxon>Bacteria</taxon>
        <taxon>Pseudomonadati</taxon>
        <taxon>Bacteroidota</taxon>
        <taxon>Bacteroidia</taxon>
        <taxon>Bacteroidales</taxon>
        <taxon>Bacteroidaceae</taxon>
        <taxon>Bacteroides</taxon>
    </lineage>
</organism>
<evidence type="ECO:0000259" key="6">
    <source>
        <dbReference type="Pfam" id="PF07980"/>
    </source>
</evidence>
<keyword evidence="4" id="KW-0472">Membrane</keyword>
<evidence type="ECO:0000313" key="9">
    <source>
        <dbReference type="Proteomes" id="UP000092631"/>
    </source>
</evidence>
<dbReference type="GeneID" id="82185556"/>
<protein>
    <submittedName>
        <fullName evidence="8">RagB/SusD family nutrient uptake outer membrane protein</fullName>
    </submittedName>
</protein>
<evidence type="ECO:0000256" key="5">
    <source>
        <dbReference type="ARBA" id="ARBA00023237"/>
    </source>
</evidence>
<dbReference type="Proteomes" id="UP000092631">
    <property type="component" value="Chromosome"/>
</dbReference>
<evidence type="ECO:0000256" key="2">
    <source>
        <dbReference type="ARBA" id="ARBA00006275"/>
    </source>
</evidence>
<evidence type="ECO:0000313" key="8">
    <source>
        <dbReference type="EMBL" id="ANU56187.1"/>
    </source>
</evidence>
<dbReference type="KEGG" id="bcae:A4V03_00215"/>
<keyword evidence="3" id="KW-0732">Signal</keyword>
<evidence type="ECO:0000256" key="1">
    <source>
        <dbReference type="ARBA" id="ARBA00004442"/>
    </source>
</evidence>
<gene>
    <name evidence="8" type="ORF">A4V03_00215</name>
</gene>
<evidence type="ECO:0000259" key="7">
    <source>
        <dbReference type="Pfam" id="PF14322"/>
    </source>
</evidence>
<feature type="domain" description="RagB/SusD" evidence="6">
    <location>
        <begin position="382"/>
        <end position="666"/>
    </location>
</feature>
<dbReference type="InterPro" id="IPR033985">
    <property type="entry name" value="SusD-like_N"/>
</dbReference>
<dbReference type="Pfam" id="PF14322">
    <property type="entry name" value="SusD-like_3"/>
    <property type="match status" value="1"/>
</dbReference>
<dbReference type="InterPro" id="IPR012944">
    <property type="entry name" value="SusD_RagB_dom"/>
</dbReference>
<dbReference type="GO" id="GO:0009279">
    <property type="term" value="C:cell outer membrane"/>
    <property type="evidence" value="ECO:0007669"/>
    <property type="project" value="UniProtKB-SubCell"/>
</dbReference>
<dbReference type="OrthoDB" id="1109873at2"/>
<evidence type="ECO:0000256" key="4">
    <source>
        <dbReference type="ARBA" id="ARBA00023136"/>
    </source>
</evidence>
<reference evidence="9" key="1">
    <citation type="submission" date="2016-04" db="EMBL/GenBank/DDBJ databases">
        <title>Complete Genome Sequences of Twelve Strains of a Stable Defined Moderately Diverse Mouse Microbiota 2 (sDMDMm2).</title>
        <authorList>
            <person name="Uchimura Y."/>
            <person name="Wyss M."/>
            <person name="Brugiroux S."/>
            <person name="Limenitakis J.P."/>
            <person name="Stecher B."/>
            <person name="McCoy K.D."/>
            <person name="Macpherson A.J."/>
        </authorList>
    </citation>
    <scope>NUCLEOTIDE SEQUENCE [LARGE SCALE GENOMIC DNA]</scope>
    <source>
        <strain evidence="9">I48</strain>
    </source>
</reference>
<comment type="subcellular location">
    <subcellularLocation>
        <location evidence="1">Cell outer membrane</location>
    </subcellularLocation>
</comment>
<accession>A0A1C7GXV0</accession>
<dbReference type="AlphaFoldDB" id="A0A1C7GXV0"/>
<name>A0A1C7GXV0_9BACE</name>
<sequence>MRKIYRTLLCGGLLFLSLGFSSCEDYLDKEADSTVSEEEAFKNFRNFQGFIEEIYNCIPDKEKNNYTTSWNWGDDEIFNPEGDSHMTHQVDLGNFRAWSTNNQCWLYRNGSDPTATYHPNDDGNAKFKHSLWPHAWYCIRKANIGIANLERLREATDEEKKLIAGQLYFFRAWWHFEMMQYFGGLPYIDRVLSATEKMSLPRLSYQECADKAAVDFRMAADLLPINWDNTTVGKQTAGKNDLRINKIMALGYLGKNYLWAASPLMEHGAQLGGSNTYNYNTEYAKKAAEAFGELLTLVESGQTQYALAQFNYSDIYNHTKSASASNSYSEIFYTTGQNWKMPGTTEAIFRGPSEDFNGSNWNMTKLWGPKIYGLVEHDNIIHQPTANYVNLYGMKNGLPLSEDETKSGFSKNYPFRNRDARFYHDIVFDGFQYVNAAIPEQDKEFLRYCTLYTGGAMRAVANASRTGYFIQKLVPHQANKYDGLYNWSGNLHTYLPYMRLADIYLMYAEACAAVDGASGKSTNFSKTAEDAINTLRKRAGVGPVGGGEPEDEKGTLCPEYISNPQKFMDEVRRERAVELSFEGFRFNDLQRWLLLTEAPYTIKTSQEFERVENEDFYKNNDPAEAEVRNFREVTILKRVFGTKHYWFPLLDNDVYLYAEFPQNPGW</sequence>
<evidence type="ECO:0000256" key="3">
    <source>
        <dbReference type="ARBA" id="ARBA00022729"/>
    </source>
</evidence>
<feature type="domain" description="SusD-like N-terminal" evidence="7">
    <location>
        <begin position="25"/>
        <end position="231"/>
    </location>
</feature>
<dbReference type="RefSeq" id="WP_065537491.1">
    <property type="nucleotide sequence ID" value="NZ_CAPDLJ010000006.1"/>
</dbReference>
<keyword evidence="5" id="KW-0998">Cell outer membrane</keyword>
<keyword evidence="9" id="KW-1185">Reference proteome</keyword>
<dbReference type="EMBL" id="CP015401">
    <property type="protein sequence ID" value="ANU56187.1"/>
    <property type="molecule type" value="Genomic_DNA"/>
</dbReference>
<dbReference type="Gene3D" id="1.25.40.390">
    <property type="match status" value="1"/>
</dbReference>
<proteinExistence type="inferred from homology"/>
<dbReference type="SUPFAM" id="SSF48452">
    <property type="entry name" value="TPR-like"/>
    <property type="match status" value="1"/>
</dbReference>
<comment type="similarity">
    <text evidence="2">Belongs to the SusD family.</text>
</comment>